<sequence>MKLYVVGVGPGDPQLVSLKGLKVLEDTKTIFYPTGGRETLALSIIKELIPLEEKTLIPLHFPMKKGDLTDTWAELAQIIYETLSRVGEGVFITLGDPAFYCTFYYLKPFLLNKGLALEIIPGISSFSAASAKFGLPLTLGEEEVLIAPAEKVLSAPEKYMHFKNLVFMKPHKFFSQIVDFAKKNGYKGVVAQRVGQKEENLWFNLDDLSANQLDYFTLIILKRDE</sequence>
<evidence type="ECO:0000256" key="7">
    <source>
        <dbReference type="PIRNR" id="PIRNR036427"/>
    </source>
</evidence>
<dbReference type="AlphaFoldDB" id="A0A832GQ73"/>
<dbReference type="NCBIfam" id="TIGR01467">
    <property type="entry name" value="cobI_cbiL"/>
    <property type="match status" value="1"/>
</dbReference>
<evidence type="ECO:0000313" key="9">
    <source>
        <dbReference type="EMBL" id="HGV55962.1"/>
    </source>
</evidence>
<dbReference type="GO" id="GO:0030788">
    <property type="term" value="F:precorrin-2 C20-methyltransferase activity"/>
    <property type="evidence" value="ECO:0007669"/>
    <property type="project" value="UniProtKB-EC"/>
</dbReference>
<dbReference type="InterPro" id="IPR012382">
    <property type="entry name" value="CobI/CbiL"/>
</dbReference>
<dbReference type="Gene3D" id="3.30.950.10">
    <property type="entry name" value="Methyltransferase, Cobalt-precorrin-4 Transmethylase, Domain 2"/>
    <property type="match status" value="1"/>
</dbReference>
<evidence type="ECO:0000259" key="8">
    <source>
        <dbReference type="Pfam" id="PF00590"/>
    </source>
</evidence>
<keyword evidence="5 9" id="KW-0808">Transferase</keyword>
<evidence type="ECO:0000256" key="2">
    <source>
        <dbReference type="ARBA" id="ARBA00005879"/>
    </source>
</evidence>
<dbReference type="Pfam" id="PF00590">
    <property type="entry name" value="TP_methylase"/>
    <property type="match status" value="1"/>
</dbReference>
<comment type="caution">
    <text evidence="9">The sequence shown here is derived from an EMBL/GenBank/DDBJ whole genome shotgun (WGS) entry which is preliminary data.</text>
</comment>
<dbReference type="InterPro" id="IPR014777">
    <property type="entry name" value="4pyrrole_Mease_sub1"/>
</dbReference>
<dbReference type="CDD" id="cd11645">
    <property type="entry name" value="Precorrin_2_C20_MT"/>
    <property type="match status" value="1"/>
</dbReference>
<dbReference type="PIRSF" id="PIRSF036427">
    <property type="entry name" value="Precrrn-2_mtase"/>
    <property type="match status" value="1"/>
</dbReference>
<dbReference type="InterPro" id="IPR014776">
    <property type="entry name" value="4pyrrole_Mease_sub2"/>
</dbReference>
<dbReference type="InterPro" id="IPR000878">
    <property type="entry name" value="4pyrrol_Mease"/>
</dbReference>
<evidence type="ECO:0000256" key="6">
    <source>
        <dbReference type="ARBA" id="ARBA00022691"/>
    </source>
</evidence>
<feature type="domain" description="Tetrapyrrole methylase" evidence="8">
    <location>
        <begin position="2"/>
        <end position="204"/>
    </location>
</feature>
<protein>
    <submittedName>
        <fullName evidence="9">Precorrin-2 C(20)-methyltransferase</fullName>
        <ecNumber evidence="9">2.1.1.130</ecNumber>
    </submittedName>
</protein>
<keyword evidence="6" id="KW-0949">S-adenosyl-L-methionine</keyword>
<dbReference type="InterPro" id="IPR035996">
    <property type="entry name" value="4pyrrol_Methylase_sf"/>
</dbReference>
<evidence type="ECO:0000256" key="3">
    <source>
        <dbReference type="ARBA" id="ARBA00022573"/>
    </source>
</evidence>
<dbReference type="GO" id="GO:0009236">
    <property type="term" value="P:cobalamin biosynthetic process"/>
    <property type="evidence" value="ECO:0007669"/>
    <property type="project" value="UniProtKB-UniRule"/>
</dbReference>
<dbReference type="PANTHER" id="PTHR43467:SF2">
    <property type="entry name" value="COBALT-PRECORRIN-2 C(20)-METHYLTRANSFERASE"/>
    <property type="match status" value="1"/>
</dbReference>
<evidence type="ECO:0000256" key="1">
    <source>
        <dbReference type="ARBA" id="ARBA00004953"/>
    </source>
</evidence>
<dbReference type="InterPro" id="IPR006364">
    <property type="entry name" value="CobI/CbiL/CobIJ_dom"/>
</dbReference>
<evidence type="ECO:0000256" key="4">
    <source>
        <dbReference type="ARBA" id="ARBA00022603"/>
    </source>
</evidence>
<organism evidence="9">
    <name type="scientific">Caldimicrobium thiodismutans</name>
    <dbReference type="NCBI Taxonomy" id="1653476"/>
    <lineage>
        <taxon>Bacteria</taxon>
        <taxon>Pseudomonadati</taxon>
        <taxon>Thermodesulfobacteriota</taxon>
        <taxon>Thermodesulfobacteria</taxon>
        <taxon>Thermodesulfobacteriales</taxon>
        <taxon>Thermodesulfobacteriaceae</taxon>
        <taxon>Caldimicrobium</taxon>
    </lineage>
</organism>
<dbReference type="GO" id="GO:0032259">
    <property type="term" value="P:methylation"/>
    <property type="evidence" value="ECO:0007669"/>
    <property type="project" value="UniProtKB-KW"/>
</dbReference>
<gene>
    <name evidence="9" type="primary">cobI</name>
    <name evidence="9" type="ORF">ENT73_07805</name>
</gene>
<keyword evidence="4 9" id="KW-0489">Methyltransferase</keyword>
<accession>A0A832GQ73</accession>
<keyword evidence="3" id="KW-0169">Cobalamin biosynthesis</keyword>
<dbReference type="Gene3D" id="3.40.1010.10">
    <property type="entry name" value="Cobalt-precorrin-4 Transmethylase, Domain 1"/>
    <property type="match status" value="1"/>
</dbReference>
<dbReference type="EMBL" id="DSZU01000144">
    <property type="protein sequence ID" value="HGV55962.1"/>
    <property type="molecule type" value="Genomic_DNA"/>
</dbReference>
<reference evidence="9" key="1">
    <citation type="journal article" date="2020" name="mSystems">
        <title>Genome- and Community-Level Interaction Insights into Carbon Utilization and Element Cycling Functions of Hydrothermarchaeota in Hydrothermal Sediment.</title>
        <authorList>
            <person name="Zhou Z."/>
            <person name="Liu Y."/>
            <person name="Xu W."/>
            <person name="Pan J."/>
            <person name="Luo Z.H."/>
            <person name="Li M."/>
        </authorList>
    </citation>
    <scope>NUCLEOTIDE SEQUENCE [LARGE SCALE GENOMIC DNA]</scope>
    <source>
        <strain evidence="9">SpSt-605</strain>
    </source>
</reference>
<proteinExistence type="inferred from homology"/>
<dbReference type="PANTHER" id="PTHR43467">
    <property type="entry name" value="COBALT-PRECORRIN-2 C(20)-METHYLTRANSFERASE"/>
    <property type="match status" value="1"/>
</dbReference>
<dbReference type="SUPFAM" id="SSF53790">
    <property type="entry name" value="Tetrapyrrole methylase"/>
    <property type="match status" value="1"/>
</dbReference>
<comment type="similarity">
    <text evidence="2 7">Belongs to the precorrin methyltransferase family.</text>
</comment>
<dbReference type="UniPathway" id="UPA00148"/>
<comment type="pathway">
    <text evidence="1">Cofactor biosynthesis; adenosylcobalamin biosynthesis.</text>
</comment>
<evidence type="ECO:0000256" key="5">
    <source>
        <dbReference type="ARBA" id="ARBA00022679"/>
    </source>
</evidence>
<dbReference type="EC" id="2.1.1.130" evidence="9"/>
<name>A0A832GQ73_9BACT</name>